<comment type="caution">
    <text evidence="2">The sequence shown here is derived from an EMBL/GenBank/DDBJ whole genome shotgun (WGS) entry which is preliminary data.</text>
</comment>
<dbReference type="AlphaFoldDB" id="A0A5D0RHT6"/>
<evidence type="ECO:0000313" key="2">
    <source>
        <dbReference type="EMBL" id="TYB81072.1"/>
    </source>
</evidence>
<dbReference type="InterPro" id="IPR050789">
    <property type="entry name" value="Diverse_Enzym_Activities"/>
</dbReference>
<protein>
    <submittedName>
        <fullName evidence="2">Serine hydrolase</fullName>
    </submittedName>
</protein>
<feature type="domain" description="Beta-lactamase-related" evidence="1">
    <location>
        <begin position="82"/>
        <end position="380"/>
    </location>
</feature>
<dbReference type="Proteomes" id="UP000322080">
    <property type="component" value="Unassembled WGS sequence"/>
</dbReference>
<dbReference type="GO" id="GO:0016787">
    <property type="term" value="F:hydrolase activity"/>
    <property type="evidence" value="ECO:0007669"/>
    <property type="project" value="UniProtKB-KW"/>
</dbReference>
<proteinExistence type="predicted"/>
<dbReference type="InterPro" id="IPR012338">
    <property type="entry name" value="Beta-lactam/transpept-like"/>
</dbReference>
<dbReference type="EMBL" id="VSIY01000009">
    <property type="protein sequence ID" value="TYB81072.1"/>
    <property type="molecule type" value="Genomic_DNA"/>
</dbReference>
<dbReference type="InterPro" id="IPR001466">
    <property type="entry name" value="Beta-lactam-related"/>
</dbReference>
<accession>A0A5D0RHT6</accession>
<sequence length="393" mass="41918">MDDNLTGFEETFGFTRREVGLDNWRKAPFSRWAFSHVREIVPTAPINTRRTNQSAPDFGTLLGERADDDATGATIAEQIKALDTDVLLACKDGRPVALWQAPHADANDPHLIFSVSKSVTGLIAGALAAAGALDLGAPVIDLVPEAAGSAFADASVRNLLDMRVSLEIDEVYGDDAGWGGRYCRAVLWDPPVPGEDIDHLSLLLAIGKGHEAHGGPFRYRSANSDLLGVVIERAAGQPFNGVAANLLWTPVQGQGEASITVDRRGMAQSAGGISCTAFDLARLGDLLRTEGVADGNQVLPAAFVHDTLHGGDADAWRAGDWGKTMPGHRYRNQWYARGDADGCLFAKGIHGQWVHVNPARRTTIVKLSSQDVAKADSMNAATLALLDTLAARI</sequence>
<dbReference type="PANTHER" id="PTHR43283:SF7">
    <property type="entry name" value="BETA-LACTAMASE-RELATED DOMAIN-CONTAINING PROTEIN"/>
    <property type="match status" value="1"/>
</dbReference>
<evidence type="ECO:0000259" key="1">
    <source>
        <dbReference type="Pfam" id="PF00144"/>
    </source>
</evidence>
<evidence type="ECO:0000313" key="3">
    <source>
        <dbReference type="Proteomes" id="UP000322080"/>
    </source>
</evidence>
<dbReference type="RefSeq" id="WP_148378135.1">
    <property type="nucleotide sequence ID" value="NZ_VSIY01000009.1"/>
</dbReference>
<keyword evidence="2" id="KW-0378">Hydrolase</keyword>
<organism evidence="2 3">
    <name type="scientific">Maritimibacter fusiformis</name>
    <dbReference type="NCBI Taxonomy" id="2603819"/>
    <lineage>
        <taxon>Bacteria</taxon>
        <taxon>Pseudomonadati</taxon>
        <taxon>Pseudomonadota</taxon>
        <taxon>Alphaproteobacteria</taxon>
        <taxon>Rhodobacterales</taxon>
        <taxon>Roseobacteraceae</taxon>
        <taxon>Maritimibacter</taxon>
    </lineage>
</organism>
<dbReference type="Pfam" id="PF00144">
    <property type="entry name" value="Beta-lactamase"/>
    <property type="match status" value="1"/>
</dbReference>
<name>A0A5D0RHT6_9RHOB</name>
<dbReference type="Gene3D" id="3.40.710.10">
    <property type="entry name" value="DD-peptidase/beta-lactamase superfamily"/>
    <property type="match status" value="1"/>
</dbReference>
<gene>
    <name evidence="2" type="ORF">FVF75_11555</name>
</gene>
<dbReference type="PANTHER" id="PTHR43283">
    <property type="entry name" value="BETA-LACTAMASE-RELATED"/>
    <property type="match status" value="1"/>
</dbReference>
<keyword evidence="3" id="KW-1185">Reference proteome</keyword>
<reference evidence="2 3" key="1">
    <citation type="submission" date="2019-08" db="EMBL/GenBank/DDBJ databases">
        <title>Identification of a novel species of the genus Boseongicola.</title>
        <authorList>
            <person name="Zhang X.-Q."/>
        </authorList>
    </citation>
    <scope>NUCLEOTIDE SEQUENCE [LARGE SCALE GENOMIC DNA]</scope>
    <source>
        <strain evidence="2 3">HY14</strain>
    </source>
</reference>
<dbReference type="SUPFAM" id="SSF56601">
    <property type="entry name" value="beta-lactamase/transpeptidase-like"/>
    <property type="match status" value="1"/>
</dbReference>